<accession>A0A7T7V2U8</accession>
<dbReference type="OrthoDB" id="959032at2"/>
<evidence type="ECO:0000256" key="1">
    <source>
        <dbReference type="ARBA" id="ARBA00023125"/>
    </source>
</evidence>
<organism evidence="3 4">
    <name type="scientific">Elizabethkingia bruuniana</name>
    <dbReference type="NCBI Taxonomy" id="1756149"/>
    <lineage>
        <taxon>Bacteria</taxon>
        <taxon>Pseudomonadati</taxon>
        <taxon>Bacteroidota</taxon>
        <taxon>Flavobacteriia</taxon>
        <taxon>Flavobacteriales</taxon>
        <taxon>Weeksellaceae</taxon>
        <taxon>Elizabethkingia</taxon>
    </lineage>
</organism>
<evidence type="ECO:0000313" key="3">
    <source>
        <dbReference type="EMBL" id="QQN60870.1"/>
    </source>
</evidence>
<dbReference type="SMART" id="SM00530">
    <property type="entry name" value="HTH_XRE"/>
    <property type="match status" value="1"/>
</dbReference>
<dbReference type="Pfam" id="PF01381">
    <property type="entry name" value="HTH_3"/>
    <property type="match status" value="1"/>
</dbReference>
<reference evidence="3 4" key="1">
    <citation type="submission" date="2020-12" db="EMBL/GenBank/DDBJ databases">
        <title>FDA dAtabase for Regulatory Grade micrObial Sequences (FDA-ARGOS): Supporting development and validation of Infectious Disease Dx tests.</title>
        <authorList>
            <person name="Kerrigan L."/>
            <person name="Long C."/>
            <person name="Tallon L."/>
            <person name="Sadzewicz L."/>
            <person name="Zhao X."/>
            <person name="Boylan J."/>
            <person name="Ott S."/>
            <person name="Bowen H."/>
            <person name="Vavikolanu K."/>
            <person name="Mehta A."/>
            <person name="Aluvathingal J."/>
            <person name="Nadendla S."/>
            <person name="Yan Y."/>
            <person name="Sichtig H."/>
        </authorList>
    </citation>
    <scope>NUCLEOTIDE SEQUENCE [LARGE SCALE GENOMIC DNA]</scope>
    <source>
        <strain evidence="3 4">FDAARGOS_1031</strain>
    </source>
</reference>
<dbReference type="PANTHER" id="PTHR46558:SF13">
    <property type="entry name" value="HTH-TYPE TRANSCRIPTIONAL REGULATOR IMMR"/>
    <property type="match status" value="1"/>
</dbReference>
<dbReference type="InterPro" id="IPR001387">
    <property type="entry name" value="Cro/C1-type_HTH"/>
</dbReference>
<proteinExistence type="predicted"/>
<feature type="domain" description="HTH cro/C1-type" evidence="2">
    <location>
        <begin position="7"/>
        <end position="61"/>
    </location>
</feature>
<dbReference type="PANTHER" id="PTHR46558">
    <property type="entry name" value="TRACRIPTIONAL REGULATORY PROTEIN-RELATED-RELATED"/>
    <property type="match status" value="1"/>
</dbReference>
<evidence type="ECO:0000313" key="4">
    <source>
        <dbReference type="Proteomes" id="UP000595426"/>
    </source>
</evidence>
<name>A0A7T7V2U8_9FLAO</name>
<dbReference type="AlphaFoldDB" id="A0A7T7V2U8"/>
<dbReference type="CDD" id="cd00093">
    <property type="entry name" value="HTH_XRE"/>
    <property type="match status" value="1"/>
</dbReference>
<dbReference type="KEGG" id="egm:AYC65_19965"/>
<dbReference type="GeneID" id="93135204"/>
<sequence length="113" mass="12874">MKLNTKLRKLRNSIKLSQSELAEALQISQTAYNKWESGTTKPSLDNILKLSQFYNIYIEELIDESPLRTADTSEKEIRITEGAISAIIQNQNELIGLIRQQNELLILLSKALN</sequence>
<dbReference type="Proteomes" id="UP000595426">
    <property type="component" value="Chromosome"/>
</dbReference>
<dbReference type="RefSeq" id="WP_034870627.1">
    <property type="nucleotide sequence ID" value="NZ_CAJJUP010000007.1"/>
</dbReference>
<dbReference type="InterPro" id="IPR010982">
    <property type="entry name" value="Lambda_DNA-bd_dom_sf"/>
</dbReference>
<evidence type="ECO:0000259" key="2">
    <source>
        <dbReference type="PROSITE" id="PS50943"/>
    </source>
</evidence>
<keyword evidence="1" id="KW-0238">DNA-binding</keyword>
<dbReference type="PROSITE" id="PS50943">
    <property type="entry name" value="HTH_CROC1"/>
    <property type="match status" value="1"/>
</dbReference>
<protein>
    <submittedName>
        <fullName evidence="3">Helix-turn-helix transcriptional regulator</fullName>
    </submittedName>
</protein>
<dbReference type="GO" id="GO:0003677">
    <property type="term" value="F:DNA binding"/>
    <property type="evidence" value="ECO:0007669"/>
    <property type="project" value="UniProtKB-KW"/>
</dbReference>
<gene>
    <name evidence="3" type="ORF">I6H88_09975</name>
</gene>
<keyword evidence="4" id="KW-1185">Reference proteome</keyword>
<dbReference type="EMBL" id="CP067018">
    <property type="protein sequence ID" value="QQN60870.1"/>
    <property type="molecule type" value="Genomic_DNA"/>
</dbReference>
<dbReference type="SUPFAM" id="SSF47413">
    <property type="entry name" value="lambda repressor-like DNA-binding domains"/>
    <property type="match status" value="1"/>
</dbReference>
<dbReference type="Gene3D" id="1.10.260.40">
    <property type="entry name" value="lambda repressor-like DNA-binding domains"/>
    <property type="match status" value="1"/>
</dbReference>